<feature type="transmembrane region" description="Helical" evidence="1">
    <location>
        <begin position="20"/>
        <end position="37"/>
    </location>
</feature>
<evidence type="ECO:0000313" key="2">
    <source>
        <dbReference type="EMBL" id="AKN36076.1"/>
    </source>
</evidence>
<keyword evidence="1" id="KW-0472">Membrane</keyword>
<organism evidence="2">
    <name type="scientific">Vibrio splendidus</name>
    <dbReference type="NCBI Taxonomy" id="29497"/>
    <lineage>
        <taxon>Bacteria</taxon>
        <taxon>Pseudomonadati</taxon>
        <taxon>Pseudomonadota</taxon>
        <taxon>Gammaproteobacteria</taxon>
        <taxon>Vibrionales</taxon>
        <taxon>Vibrionaceae</taxon>
        <taxon>Vibrio</taxon>
    </lineage>
</organism>
<dbReference type="EMBL" id="KP795467">
    <property type="protein sequence ID" value="AKN36076.1"/>
    <property type="molecule type" value="Genomic_DNA"/>
</dbReference>
<reference evidence="2" key="1">
    <citation type="journal article" date="2015" name="MBio">
        <title>Eco-Evolutionary Dynamics of Episomes among Ecologically Cohesive Bacterial Populations.</title>
        <authorList>
            <person name="Xue H."/>
            <person name="Cordero O.X."/>
            <person name="Camas F.M."/>
            <person name="Trimble W."/>
            <person name="Meyer F."/>
            <person name="Guglielmini J."/>
            <person name="Rocha E.P."/>
            <person name="Polz M.F."/>
        </authorList>
    </citation>
    <scope>NUCLEOTIDE SEQUENCE</scope>
    <source>
        <strain evidence="2">5S_235</strain>
    </source>
</reference>
<keyword evidence="1" id="KW-0812">Transmembrane</keyword>
<evidence type="ECO:0000256" key="1">
    <source>
        <dbReference type="SAM" id="Phobius"/>
    </source>
</evidence>
<accession>A0A0H3ZR64</accession>
<name>A0A0H3ZR64_VIBSP</name>
<proteinExistence type="predicted"/>
<dbReference type="AlphaFoldDB" id="A0A0H3ZR64"/>
<keyword evidence="1" id="KW-1133">Transmembrane helix</keyword>
<sequence length="39" mass="4320">MVNEPLWPTVMKIIERNPDGFIGAGVLLACVAAYYLLKL</sequence>
<protein>
    <submittedName>
        <fullName evidence="2">Uncharacterized protein</fullName>
    </submittedName>
</protein>